<name>A0A1H5N4M6_9MICO</name>
<evidence type="ECO:0000256" key="2">
    <source>
        <dbReference type="SAM" id="Phobius"/>
    </source>
</evidence>
<dbReference type="Proteomes" id="UP000199220">
    <property type="component" value="Unassembled WGS sequence"/>
</dbReference>
<dbReference type="STRING" id="648782.SAMN04488554_3937"/>
<keyword evidence="2" id="KW-0812">Transmembrane</keyword>
<dbReference type="EMBL" id="FNTX01000002">
    <property type="protein sequence ID" value="SEE96552.1"/>
    <property type="molecule type" value="Genomic_DNA"/>
</dbReference>
<accession>A0A1H5N4M6</accession>
<dbReference type="AlphaFoldDB" id="A0A1H5N4M6"/>
<feature type="compositionally biased region" description="Basic and acidic residues" evidence="1">
    <location>
        <begin position="46"/>
        <end position="56"/>
    </location>
</feature>
<feature type="transmembrane region" description="Helical" evidence="2">
    <location>
        <begin position="15"/>
        <end position="35"/>
    </location>
</feature>
<protein>
    <submittedName>
        <fullName evidence="3">Uncharacterized protein</fullName>
    </submittedName>
</protein>
<keyword evidence="4" id="KW-1185">Reference proteome</keyword>
<dbReference type="RefSeq" id="WP_089774899.1">
    <property type="nucleotide sequence ID" value="NZ_FNTX01000002.1"/>
</dbReference>
<gene>
    <name evidence="3" type="ORF">SAMN04488554_3937</name>
</gene>
<feature type="region of interest" description="Disordered" evidence="1">
    <location>
        <begin position="46"/>
        <end position="83"/>
    </location>
</feature>
<sequence>MRAEDIDPNLVSPGIGAFLAFLALALVVILIARSFTVHMRRIEARAAQDEAERGASGDEDSGDASSSGETEPQNGDQGPEERN</sequence>
<organism evidence="3 4">
    <name type="scientific">Ruania alba</name>
    <dbReference type="NCBI Taxonomy" id="648782"/>
    <lineage>
        <taxon>Bacteria</taxon>
        <taxon>Bacillati</taxon>
        <taxon>Actinomycetota</taxon>
        <taxon>Actinomycetes</taxon>
        <taxon>Micrococcales</taxon>
        <taxon>Ruaniaceae</taxon>
        <taxon>Ruania</taxon>
    </lineage>
</organism>
<keyword evidence="2" id="KW-0472">Membrane</keyword>
<keyword evidence="2" id="KW-1133">Transmembrane helix</keyword>
<proteinExistence type="predicted"/>
<evidence type="ECO:0000256" key="1">
    <source>
        <dbReference type="SAM" id="MobiDB-lite"/>
    </source>
</evidence>
<reference evidence="4" key="1">
    <citation type="submission" date="2016-10" db="EMBL/GenBank/DDBJ databases">
        <authorList>
            <person name="Varghese N."/>
            <person name="Submissions S."/>
        </authorList>
    </citation>
    <scope>NUCLEOTIDE SEQUENCE [LARGE SCALE GENOMIC DNA]</scope>
    <source>
        <strain evidence="4">DSM 21368</strain>
    </source>
</reference>
<evidence type="ECO:0000313" key="4">
    <source>
        <dbReference type="Proteomes" id="UP000199220"/>
    </source>
</evidence>
<evidence type="ECO:0000313" key="3">
    <source>
        <dbReference type="EMBL" id="SEE96552.1"/>
    </source>
</evidence>